<dbReference type="GO" id="GO:0016788">
    <property type="term" value="F:hydrolase activity, acting on ester bonds"/>
    <property type="evidence" value="ECO:0007669"/>
    <property type="project" value="UniProtKB-ARBA"/>
</dbReference>
<accession>A0A2R8C2D2</accession>
<protein>
    <recommendedName>
        <fullName evidence="2">SGNH hydrolase-type esterase domain-containing protein</fullName>
    </recommendedName>
</protein>
<dbReference type="EMBL" id="ONZG01000001">
    <property type="protein sequence ID" value="SPJ26592.1"/>
    <property type="molecule type" value="Genomic_DNA"/>
</dbReference>
<reference evidence="4" key="1">
    <citation type="submission" date="2018-03" db="EMBL/GenBank/DDBJ databases">
        <authorList>
            <person name="Rodrigo-Torres L."/>
            <person name="Arahal R. D."/>
            <person name="Lucena T."/>
        </authorList>
    </citation>
    <scope>NUCLEOTIDE SEQUENCE [LARGE SCALE GENOMIC DNA]</scope>
    <source>
        <strain evidence="4">CECT 7615</strain>
    </source>
</reference>
<feature type="signal peptide" evidence="1">
    <location>
        <begin position="1"/>
        <end position="21"/>
    </location>
</feature>
<feature type="domain" description="SGNH hydrolase-type esterase" evidence="2">
    <location>
        <begin position="36"/>
        <end position="216"/>
    </location>
</feature>
<dbReference type="SUPFAM" id="SSF52266">
    <property type="entry name" value="SGNH hydrolase"/>
    <property type="match status" value="1"/>
</dbReference>
<gene>
    <name evidence="3" type="ORF">TRM7615_00060</name>
</gene>
<keyword evidence="4" id="KW-1185">Reference proteome</keyword>
<evidence type="ECO:0000313" key="3">
    <source>
        <dbReference type="EMBL" id="SPJ26592.1"/>
    </source>
</evidence>
<proteinExistence type="predicted"/>
<dbReference type="CDD" id="cd00229">
    <property type="entry name" value="SGNH_hydrolase"/>
    <property type="match status" value="1"/>
</dbReference>
<dbReference type="Gene3D" id="3.40.50.1110">
    <property type="entry name" value="SGNH hydrolase"/>
    <property type="match status" value="1"/>
</dbReference>
<dbReference type="OrthoDB" id="7840049at2"/>
<dbReference type="InterPro" id="IPR013830">
    <property type="entry name" value="SGNH_hydro"/>
</dbReference>
<dbReference type="PROSITE" id="PS51257">
    <property type="entry name" value="PROKAR_LIPOPROTEIN"/>
    <property type="match status" value="1"/>
</dbReference>
<organism evidence="3 4">
    <name type="scientific">Falsiruegeria mediterranea M17</name>
    <dbReference type="NCBI Taxonomy" id="1200281"/>
    <lineage>
        <taxon>Bacteria</taxon>
        <taxon>Pseudomonadati</taxon>
        <taxon>Pseudomonadota</taxon>
        <taxon>Alphaproteobacteria</taxon>
        <taxon>Rhodobacterales</taxon>
        <taxon>Roseobacteraceae</taxon>
        <taxon>Falsiruegeria</taxon>
    </lineage>
</organism>
<evidence type="ECO:0000256" key="1">
    <source>
        <dbReference type="SAM" id="SignalP"/>
    </source>
</evidence>
<evidence type="ECO:0000259" key="2">
    <source>
        <dbReference type="Pfam" id="PF13472"/>
    </source>
</evidence>
<dbReference type="InterPro" id="IPR036514">
    <property type="entry name" value="SGNH_hydro_sf"/>
</dbReference>
<feature type="chain" id="PRO_5015309364" description="SGNH hydrolase-type esterase domain-containing protein" evidence="1">
    <location>
        <begin position="22"/>
        <end position="234"/>
    </location>
</feature>
<evidence type="ECO:0000313" key="4">
    <source>
        <dbReference type="Proteomes" id="UP000244898"/>
    </source>
</evidence>
<dbReference type="Pfam" id="PF13472">
    <property type="entry name" value="Lipase_GDSL_2"/>
    <property type="match status" value="1"/>
</dbReference>
<sequence>MRFFGVKLGIMLFFLTGLVAACQESVSRNEGARILAVGDSLMAWNSAWGSSIPHVMEEALGEPVVDRSIRGAWMTVRDPNDDKGAINIPNQYESGKWDWVVVNGGGNDLLFGCGCGMCSKVLDRMISKDGMDGQIPAFARRVRDDGARVLFTGYLRSPGLLTPIEHCKNEGDELEERLIQLASKEDGIVFVSNKDVVPSGGISYFSPDLIHPSRKTSRIIGRKLATVIKQFEGR</sequence>
<keyword evidence="1" id="KW-0732">Signal</keyword>
<name>A0A2R8C2D2_9RHOB</name>
<dbReference type="AlphaFoldDB" id="A0A2R8C2D2"/>
<dbReference type="Proteomes" id="UP000244898">
    <property type="component" value="Unassembled WGS sequence"/>
</dbReference>